<protein>
    <submittedName>
        <fullName evidence="2">Phosphate/pyrophosphate-specific outer membrane porin OprP/OprO</fullName>
    </submittedName>
</protein>
<dbReference type="Gene3D" id="2.40.160.10">
    <property type="entry name" value="Porin"/>
    <property type="match status" value="1"/>
</dbReference>
<dbReference type="EMBL" id="UOEF01000398">
    <property type="protein sequence ID" value="VAW04302.1"/>
    <property type="molecule type" value="Genomic_DNA"/>
</dbReference>
<dbReference type="AlphaFoldDB" id="A0A3B0SPU3"/>
<organism evidence="2">
    <name type="scientific">hydrothermal vent metagenome</name>
    <dbReference type="NCBI Taxonomy" id="652676"/>
    <lineage>
        <taxon>unclassified sequences</taxon>
        <taxon>metagenomes</taxon>
        <taxon>ecological metagenomes</taxon>
    </lineage>
</organism>
<evidence type="ECO:0000313" key="2">
    <source>
        <dbReference type="EMBL" id="VAW04302.1"/>
    </source>
</evidence>
<accession>A0A3B0SPU3</accession>
<name>A0A3B0SPU3_9ZZZZ</name>
<keyword evidence="1" id="KW-0175">Coiled coil</keyword>
<dbReference type="Pfam" id="PF07396">
    <property type="entry name" value="Porin_O_P"/>
    <property type="match status" value="1"/>
</dbReference>
<feature type="coiled-coil region" evidence="1">
    <location>
        <begin position="31"/>
        <end position="58"/>
    </location>
</feature>
<proteinExistence type="predicted"/>
<reference evidence="2" key="1">
    <citation type="submission" date="2018-06" db="EMBL/GenBank/DDBJ databases">
        <authorList>
            <person name="Zhirakovskaya E."/>
        </authorList>
    </citation>
    <scope>NUCLEOTIDE SEQUENCE</scope>
</reference>
<evidence type="ECO:0000256" key="1">
    <source>
        <dbReference type="SAM" id="Coils"/>
    </source>
</evidence>
<gene>
    <name evidence="2" type="ORF">MNBD_ALPHA04-1123</name>
</gene>
<dbReference type="InterPro" id="IPR010870">
    <property type="entry name" value="Porin_O/P"/>
</dbReference>
<sequence length="455" mass="48956">MASKSLILAGVAVIALAPSPALAAPISDEQAAAILDRLDQLEREVKALRAQLGTAQTTQQRQTEQLPAKITEVEQAAQTGENPSVKFKGAPEIRTDNGWSIKPRGRVLFDFAGLSAPDTINIPGEGFTNEARRVRFGVEGSIPGGFGYKVKVEFSRGVELMDALLNYKSGGLKLTVGQHNNFQSLEELSSSNVTSFIERSAFTDAFGFERKVGISAEVKTGDILLQGGMFTDNVADLSDANDSIGLDGRVVFAPKVGNTQLHFGGSVHWRDLSDNISSVRYRQRPLIHSVNTRFINTGRISGATTETSYGLEAAVIAGRFHAAGETHWAKVGRTAMPNPTFFGGSIEAGIFLTDDKREYKGGVFKGTKVNNPLREGGIGAIQFNVRYDRLDLVDAGIIGGTQDGYMASLIWTPVDHVRFMLNYGHLQYGNALGIVAGAPNEYSVDVVGARAQVSF</sequence>
<dbReference type="InterPro" id="IPR023614">
    <property type="entry name" value="Porin_dom_sf"/>
</dbReference>
<dbReference type="SUPFAM" id="SSF56935">
    <property type="entry name" value="Porins"/>
    <property type="match status" value="1"/>
</dbReference>